<sequence length="367" mass="35808">MAISISRGPIVCMLLLLTNAPMWPTDAQVILPPNPNGGELTPTQINALLQNLGGGTVPGAATTIPTGGIQLSPSQISTLLQILGGTASPGTPTLPGPSPIPTSGIQALTPAQISTLLQILVGTASSGTATSSSVPGGPLPASGQMNTVPLNLGAATMPGTGSISSIPAGGIQPLTAAQAAAILQSLGGPVSSSPITATTAPVAPIPGPANVMNFGGTAASGFPLMTGVPGSLPPAATAPGITASPNSLLSILTGSAASNNNGVTTAGLSMPAGPAQSGVAGTQALFGGSAGGTIAAGGSSFAPDSSFVPTFGASFGPTSTGYYSLPSTPIKGYYYMARSAPTRPRYKSGFTGVFRSKKPRNFYHGYD</sequence>
<feature type="signal peptide" evidence="1">
    <location>
        <begin position="1"/>
        <end position="27"/>
    </location>
</feature>
<proteinExistence type="predicted"/>
<evidence type="ECO:0000256" key="1">
    <source>
        <dbReference type="SAM" id="SignalP"/>
    </source>
</evidence>
<dbReference type="AlphaFoldDB" id="A0A1S3HKV8"/>
<dbReference type="GeneID" id="106156172"/>
<dbReference type="InParanoid" id="A0A1S3HKV8"/>
<keyword evidence="1" id="KW-0732">Signal</keyword>
<dbReference type="RefSeq" id="XP_013386745.1">
    <property type="nucleotide sequence ID" value="XM_013531291.1"/>
</dbReference>
<protein>
    <submittedName>
        <fullName evidence="3">Nuclear pore complex protein NUP62</fullName>
    </submittedName>
</protein>
<organism evidence="2 3">
    <name type="scientific">Lingula anatina</name>
    <name type="common">Brachiopod</name>
    <name type="synonym">Lingula unguis</name>
    <dbReference type="NCBI Taxonomy" id="7574"/>
    <lineage>
        <taxon>Eukaryota</taxon>
        <taxon>Metazoa</taxon>
        <taxon>Spiralia</taxon>
        <taxon>Lophotrochozoa</taxon>
        <taxon>Brachiopoda</taxon>
        <taxon>Linguliformea</taxon>
        <taxon>Lingulata</taxon>
        <taxon>Lingulida</taxon>
        <taxon>Linguloidea</taxon>
        <taxon>Lingulidae</taxon>
        <taxon>Lingula</taxon>
    </lineage>
</organism>
<evidence type="ECO:0000313" key="2">
    <source>
        <dbReference type="Proteomes" id="UP000085678"/>
    </source>
</evidence>
<evidence type="ECO:0000313" key="3">
    <source>
        <dbReference type="RefSeq" id="XP_013386745.1"/>
    </source>
</evidence>
<dbReference type="KEGG" id="lak:106156172"/>
<gene>
    <name evidence="3" type="primary">LOC106156172</name>
</gene>
<keyword evidence="2" id="KW-1185">Reference proteome</keyword>
<name>A0A1S3HKV8_LINAN</name>
<accession>A0A1S3HKV8</accession>
<feature type="chain" id="PRO_5010288125" evidence="1">
    <location>
        <begin position="28"/>
        <end position="367"/>
    </location>
</feature>
<reference evidence="3" key="1">
    <citation type="submission" date="2025-08" db="UniProtKB">
        <authorList>
            <consortium name="RefSeq"/>
        </authorList>
    </citation>
    <scope>IDENTIFICATION</scope>
    <source>
        <tissue evidence="3">Gonads</tissue>
    </source>
</reference>
<dbReference type="Proteomes" id="UP000085678">
    <property type="component" value="Unplaced"/>
</dbReference>